<feature type="region of interest" description="Disordered" evidence="1">
    <location>
        <begin position="1"/>
        <end position="42"/>
    </location>
</feature>
<comment type="caution">
    <text evidence="2">The sequence shown here is derived from an EMBL/GenBank/DDBJ whole genome shotgun (WGS) entry which is preliminary data.</text>
</comment>
<feature type="compositionally biased region" description="Basic and acidic residues" evidence="1">
    <location>
        <begin position="32"/>
        <end position="42"/>
    </location>
</feature>
<dbReference type="Proteomes" id="UP001595075">
    <property type="component" value="Unassembled WGS sequence"/>
</dbReference>
<gene>
    <name evidence="2" type="ORF">VTL71DRAFT_11808</name>
</gene>
<evidence type="ECO:0000313" key="2">
    <source>
        <dbReference type="EMBL" id="KAL2072465.1"/>
    </source>
</evidence>
<protein>
    <submittedName>
        <fullName evidence="2">Uncharacterized protein</fullName>
    </submittedName>
</protein>
<feature type="region of interest" description="Disordered" evidence="1">
    <location>
        <begin position="82"/>
        <end position="102"/>
    </location>
</feature>
<dbReference type="EMBL" id="JAZHXI010000004">
    <property type="protein sequence ID" value="KAL2072465.1"/>
    <property type="molecule type" value="Genomic_DNA"/>
</dbReference>
<feature type="compositionally biased region" description="Polar residues" evidence="1">
    <location>
        <begin position="14"/>
        <end position="31"/>
    </location>
</feature>
<sequence>MPPTQTRPQPATQSYSPTSYSTARRSYQSSRRGPEERGQPDDRHWFVLSHAHRNERLLNNPCSGASAQGQAGTDTELEITAYSPAFRKRPSGRGQYNKETRQKARRPLLISIDVLEVLQRPLAHTKTPPELSELHLRSCDNYIFPGRTERRFHYLSPARETNVEQNQHFETPLLTTFFDHNEAAHNRPTKKSLSLLLDIRRVNSSHTTIKRSQQIRFLPSL</sequence>
<proteinExistence type="predicted"/>
<reference evidence="2 3" key="1">
    <citation type="journal article" date="2024" name="Commun. Biol.">
        <title>Comparative genomic analysis of thermophilic fungi reveals convergent evolutionary adaptations and gene losses.</title>
        <authorList>
            <person name="Steindorff A.S."/>
            <person name="Aguilar-Pontes M.V."/>
            <person name="Robinson A.J."/>
            <person name="Andreopoulos B."/>
            <person name="LaButti K."/>
            <person name="Kuo A."/>
            <person name="Mondo S."/>
            <person name="Riley R."/>
            <person name="Otillar R."/>
            <person name="Haridas S."/>
            <person name="Lipzen A."/>
            <person name="Grimwood J."/>
            <person name="Schmutz J."/>
            <person name="Clum A."/>
            <person name="Reid I.D."/>
            <person name="Moisan M.C."/>
            <person name="Butler G."/>
            <person name="Nguyen T.T.M."/>
            <person name="Dewar K."/>
            <person name="Conant G."/>
            <person name="Drula E."/>
            <person name="Henrissat B."/>
            <person name="Hansel C."/>
            <person name="Singer S."/>
            <person name="Hutchinson M.I."/>
            <person name="de Vries R.P."/>
            <person name="Natvig D.O."/>
            <person name="Powell A.J."/>
            <person name="Tsang A."/>
            <person name="Grigoriev I.V."/>
        </authorList>
    </citation>
    <scope>NUCLEOTIDE SEQUENCE [LARGE SCALE GENOMIC DNA]</scope>
    <source>
        <strain evidence="2 3">CBS 494.80</strain>
    </source>
</reference>
<evidence type="ECO:0000313" key="3">
    <source>
        <dbReference type="Proteomes" id="UP001595075"/>
    </source>
</evidence>
<evidence type="ECO:0000256" key="1">
    <source>
        <dbReference type="SAM" id="MobiDB-lite"/>
    </source>
</evidence>
<organism evidence="2 3">
    <name type="scientific">Oculimacula yallundae</name>
    <dbReference type="NCBI Taxonomy" id="86028"/>
    <lineage>
        <taxon>Eukaryota</taxon>
        <taxon>Fungi</taxon>
        <taxon>Dikarya</taxon>
        <taxon>Ascomycota</taxon>
        <taxon>Pezizomycotina</taxon>
        <taxon>Leotiomycetes</taxon>
        <taxon>Helotiales</taxon>
        <taxon>Ploettnerulaceae</taxon>
        <taxon>Oculimacula</taxon>
    </lineage>
</organism>
<feature type="compositionally biased region" description="Low complexity" evidence="1">
    <location>
        <begin position="1"/>
        <end position="13"/>
    </location>
</feature>
<accession>A0ABR4CR84</accession>
<name>A0ABR4CR84_9HELO</name>
<keyword evidence="3" id="KW-1185">Reference proteome</keyword>